<name>A0A445MWN8_9BACT</name>
<feature type="binding site" evidence="7">
    <location>
        <begin position="71"/>
        <end position="76"/>
    </location>
    <ligand>
        <name>ATP</name>
        <dbReference type="ChEBI" id="CHEBI:30616"/>
    </ligand>
</feature>
<evidence type="ECO:0000256" key="1">
    <source>
        <dbReference type="ARBA" id="ARBA00004496"/>
    </source>
</evidence>
<keyword evidence="4 7" id="KW-0547">Nucleotide-binding</keyword>
<keyword evidence="10" id="KW-0378">Hydrolase</keyword>
<dbReference type="NCBIfam" id="TIGR00390">
    <property type="entry name" value="hslU"/>
    <property type="match status" value="1"/>
</dbReference>
<gene>
    <name evidence="7 10" type="primary">hslU</name>
    <name evidence="10" type="ORF">PITCH_A2030019</name>
</gene>
<keyword evidence="5 7" id="KW-0067">ATP-binding</keyword>
<dbReference type="InterPro" id="IPR050052">
    <property type="entry name" value="ATP-dep_Clp_protease_ClpX"/>
</dbReference>
<dbReference type="GO" id="GO:0043335">
    <property type="term" value="P:protein unfolding"/>
    <property type="evidence" value="ECO:0007669"/>
    <property type="project" value="UniProtKB-UniRule"/>
</dbReference>
<dbReference type="FunFam" id="3.40.50.300:FF:000220">
    <property type="entry name" value="ATP-dependent protease ATPase subunit HslU"/>
    <property type="match status" value="1"/>
</dbReference>
<dbReference type="AlphaFoldDB" id="A0A445MWN8"/>
<dbReference type="InterPro" id="IPR027417">
    <property type="entry name" value="P-loop_NTPase"/>
</dbReference>
<accession>A0A445MWN8</accession>
<dbReference type="SMART" id="SM00382">
    <property type="entry name" value="AAA"/>
    <property type="match status" value="1"/>
</dbReference>
<evidence type="ECO:0000313" key="10">
    <source>
        <dbReference type="EMBL" id="SPD73875.1"/>
    </source>
</evidence>
<feature type="binding site" evidence="7">
    <location>
        <position position="347"/>
    </location>
    <ligand>
        <name>ATP</name>
        <dbReference type="ChEBI" id="CHEBI:30616"/>
    </ligand>
</feature>
<feature type="domain" description="Clp ATPase C-terminal" evidence="9">
    <location>
        <begin position="361"/>
        <end position="457"/>
    </location>
</feature>
<keyword evidence="6 7" id="KW-0143">Chaperone</keyword>
<evidence type="ECO:0000256" key="5">
    <source>
        <dbReference type="ARBA" id="ARBA00022840"/>
    </source>
</evidence>
<dbReference type="HAMAP" id="MF_00249">
    <property type="entry name" value="HslU"/>
    <property type="match status" value="1"/>
</dbReference>
<organism evidence="10">
    <name type="scientific">uncultured Desulfobacterium sp</name>
    <dbReference type="NCBI Taxonomy" id="201089"/>
    <lineage>
        <taxon>Bacteria</taxon>
        <taxon>Pseudomonadati</taxon>
        <taxon>Thermodesulfobacteriota</taxon>
        <taxon>Desulfobacteria</taxon>
        <taxon>Desulfobacterales</taxon>
        <taxon>Desulfobacteriaceae</taxon>
        <taxon>Desulfobacterium</taxon>
        <taxon>environmental samples</taxon>
    </lineage>
</organism>
<dbReference type="EMBL" id="OJIN01000117">
    <property type="protein sequence ID" value="SPD73875.1"/>
    <property type="molecule type" value="Genomic_DNA"/>
</dbReference>
<evidence type="ECO:0000259" key="9">
    <source>
        <dbReference type="SMART" id="SM01086"/>
    </source>
</evidence>
<dbReference type="InterPro" id="IPR003959">
    <property type="entry name" value="ATPase_AAA_core"/>
</dbReference>
<proteinExistence type="inferred from homology"/>
<reference evidence="10" key="1">
    <citation type="submission" date="2018-01" db="EMBL/GenBank/DDBJ databases">
        <authorList>
            <person name="Regsiter A."/>
            <person name="William W."/>
        </authorList>
    </citation>
    <scope>NUCLEOTIDE SEQUENCE</scope>
    <source>
        <strain evidence="10">TRIP AH-1</strain>
    </source>
</reference>
<dbReference type="GO" id="GO:0005524">
    <property type="term" value="F:ATP binding"/>
    <property type="evidence" value="ECO:0007669"/>
    <property type="project" value="UniProtKB-UniRule"/>
</dbReference>
<comment type="subunit">
    <text evidence="7">A double ring-shaped homohexamer of HslV is capped on each side by a ring-shaped HslU homohexamer. The assembly of the HslU/HslV complex is dependent on binding of ATP.</text>
</comment>
<dbReference type="InterPro" id="IPR004491">
    <property type="entry name" value="HslU"/>
</dbReference>
<sequence>MNKTEEPKNNFTQVLTPRQIVAELDKYIIGQDEAKRSVAIALRNRWRRQQVPKELRDEIAPKNIIMIGPTGVGKTEIARRLARLADSPFLKIEATKFTEVGYIGRDVESMVRDLTELAVNMAKKEEHEKVKAKAHEIAEERLMDILLPKKPEEPRHEAEDQEKERVLEVVKSDKQPASSTREKLRRMLIRGKLDERYVELEVTNSNVPMVEIFSGAGMEEMEFNVKEIFGSILPPRKKKRRVKVPEAMEILVQEESQRLIDMDKVVERAIRITEQNGIIFLDELDKVAGSEKSYGPDVSREGVQRDLLPIVEGSTVTTKYGMVRTDHILFIAAGAFNVSKPSDLLPELQGRFPIRVELKSLSTQDFVLILTEPQNALIRQYMALLATEGIELEFDESAIEEIANMASKANERMENIGARRLHTIMEKLVDEISFDAPDIAPKTVLITKDYVTEKLDEILEDKDLSRYIL</sequence>
<evidence type="ECO:0000256" key="2">
    <source>
        <dbReference type="ARBA" id="ARBA00009771"/>
    </source>
</evidence>
<dbReference type="GO" id="GO:0036402">
    <property type="term" value="F:proteasome-activating activity"/>
    <property type="evidence" value="ECO:0007669"/>
    <property type="project" value="UniProtKB-UniRule"/>
</dbReference>
<dbReference type="NCBIfam" id="NF003544">
    <property type="entry name" value="PRK05201.1"/>
    <property type="match status" value="1"/>
</dbReference>
<comment type="subcellular location">
    <subcellularLocation>
        <location evidence="1 7">Cytoplasm</location>
    </subcellularLocation>
</comment>
<dbReference type="CDD" id="cd19498">
    <property type="entry name" value="RecA-like_HslU"/>
    <property type="match status" value="1"/>
</dbReference>
<feature type="binding site" evidence="7">
    <location>
        <position position="29"/>
    </location>
    <ligand>
        <name>ATP</name>
        <dbReference type="ChEBI" id="CHEBI:30616"/>
    </ligand>
</feature>
<dbReference type="FunFam" id="3.40.50.300:FF:000213">
    <property type="entry name" value="ATP-dependent protease ATPase subunit HslU"/>
    <property type="match status" value="1"/>
</dbReference>
<dbReference type="PANTHER" id="PTHR48102">
    <property type="entry name" value="ATP-DEPENDENT CLP PROTEASE ATP-BINDING SUBUNIT CLPX-LIKE, MITOCHONDRIAL-RELATED"/>
    <property type="match status" value="1"/>
</dbReference>
<dbReference type="GO" id="GO:0008233">
    <property type="term" value="F:peptidase activity"/>
    <property type="evidence" value="ECO:0007669"/>
    <property type="project" value="UniProtKB-KW"/>
</dbReference>
<dbReference type="InterPro" id="IPR019489">
    <property type="entry name" value="Clp_ATPase_C"/>
</dbReference>
<dbReference type="Gene3D" id="1.10.8.60">
    <property type="match status" value="1"/>
</dbReference>
<protein>
    <recommendedName>
        <fullName evidence="7">ATP-dependent protease ATPase subunit HslU</fullName>
    </recommendedName>
    <alternativeName>
        <fullName evidence="7">Unfoldase HslU</fullName>
    </alternativeName>
</protein>
<dbReference type="InterPro" id="IPR003593">
    <property type="entry name" value="AAA+_ATPase"/>
</dbReference>
<dbReference type="PANTHER" id="PTHR48102:SF3">
    <property type="entry name" value="ATP-DEPENDENT PROTEASE ATPASE SUBUNIT HSLU"/>
    <property type="match status" value="1"/>
</dbReference>
<dbReference type="Gene3D" id="3.40.50.300">
    <property type="entry name" value="P-loop containing nucleotide triphosphate hydrolases"/>
    <property type="match status" value="2"/>
</dbReference>
<feature type="binding site" evidence="7">
    <location>
        <position position="419"/>
    </location>
    <ligand>
        <name>ATP</name>
        <dbReference type="ChEBI" id="CHEBI:30616"/>
    </ligand>
</feature>
<dbReference type="Pfam" id="PF00004">
    <property type="entry name" value="AAA"/>
    <property type="match status" value="1"/>
</dbReference>
<dbReference type="SMART" id="SM01086">
    <property type="entry name" value="ClpB_D2-small"/>
    <property type="match status" value="1"/>
</dbReference>
<evidence type="ECO:0000256" key="7">
    <source>
        <dbReference type="HAMAP-Rule" id="MF_00249"/>
    </source>
</evidence>
<feature type="domain" description="AAA+ ATPase" evidence="8">
    <location>
        <begin position="60"/>
        <end position="358"/>
    </location>
</feature>
<dbReference type="GO" id="GO:0016887">
    <property type="term" value="F:ATP hydrolysis activity"/>
    <property type="evidence" value="ECO:0007669"/>
    <property type="project" value="InterPro"/>
</dbReference>
<keyword evidence="10" id="KW-0645">Protease</keyword>
<comment type="similarity">
    <text evidence="2 7">Belongs to the ClpX chaperone family. HslU subfamily.</text>
</comment>
<evidence type="ECO:0000256" key="6">
    <source>
        <dbReference type="ARBA" id="ARBA00023186"/>
    </source>
</evidence>
<keyword evidence="3 7" id="KW-0963">Cytoplasm</keyword>
<dbReference type="GO" id="GO:0009376">
    <property type="term" value="C:HslUV protease complex"/>
    <property type="evidence" value="ECO:0007669"/>
    <property type="project" value="UniProtKB-UniRule"/>
</dbReference>
<evidence type="ECO:0000256" key="3">
    <source>
        <dbReference type="ARBA" id="ARBA00022490"/>
    </source>
</evidence>
<evidence type="ECO:0000259" key="8">
    <source>
        <dbReference type="SMART" id="SM00382"/>
    </source>
</evidence>
<dbReference type="SUPFAM" id="SSF52540">
    <property type="entry name" value="P-loop containing nucleoside triphosphate hydrolases"/>
    <property type="match status" value="1"/>
</dbReference>
<comment type="function">
    <text evidence="7">ATPase subunit of a proteasome-like degradation complex; this subunit has chaperone activity. The binding of ATP and its subsequent hydrolysis by HslU are essential for unfolding of protein substrates subsequently hydrolyzed by HslV. HslU recognizes the N-terminal part of its protein substrates and unfolds these before they are guided to HslV for hydrolysis.</text>
</comment>
<dbReference type="Pfam" id="PF07724">
    <property type="entry name" value="AAA_2"/>
    <property type="match status" value="1"/>
</dbReference>
<feature type="binding site" evidence="7">
    <location>
        <position position="282"/>
    </location>
    <ligand>
        <name>ATP</name>
        <dbReference type="ChEBI" id="CHEBI:30616"/>
    </ligand>
</feature>
<evidence type="ECO:0000256" key="4">
    <source>
        <dbReference type="ARBA" id="ARBA00022741"/>
    </source>
</evidence>